<keyword evidence="2" id="KW-1185">Reference proteome</keyword>
<dbReference type="Proteomes" id="UP000694554">
    <property type="component" value="Chromosome 16"/>
</dbReference>
<dbReference type="PANTHER" id="PTHR46920">
    <property type="match status" value="1"/>
</dbReference>
<name>A0A8C9CJZ3_PHOSS</name>
<proteinExistence type="predicted"/>
<evidence type="ECO:0000313" key="2">
    <source>
        <dbReference type="Proteomes" id="UP000694554"/>
    </source>
</evidence>
<organism evidence="1 2">
    <name type="scientific">Phocoena sinus</name>
    <name type="common">Vaquita</name>
    <dbReference type="NCBI Taxonomy" id="42100"/>
    <lineage>
        <taxon>Eukaryota</taxon>
        <taxon>Metazoa</taxon>
        <taxon>Chordata</taxon>
        <taxon>Craniata</taxon>
        <taxon>Vertebrata</taxon>
        <taxon>Euteleostomi</taxon>
        <taxon>Mammalia</taxon>
        <taxon>Eutheria</taxon>
        <taxon>Laurasiatheria</taxon>
        <taxon>Artiodactyla</taxon>
        <taxon>Whippomorpha</taxon>
        <taxon>Cetacea</taxon>
        <taxon>Odontoceti</taxon>
        <taxon>Phocoenidae</taxon>
        <taxon>Phocoena</taxon>
    </lineage>
</organism>
<protein>
    <submittedName>
        <fullName evidence="1">Uncharacterized protein</fullName>
    </submittedName>
</protein>
<dbReference type="AlphaFoldDB" id="A0A8C9CJZ3"/>
<accession>A0A8C9CJZ3</accession>
<reference evidence="1" key="1">
    <citation type="submission" date="2019-08" db="EMBL/GenBank/DDBJ databases">
        <title>Phocoena sinus (Vaquita) genome, mPhoSin1, primary haplotype.</title>
        <authorList>
            <person name="Morin P."/>
            <person name="Mountcastle J."/>
            <person name="Fungtammasan C."/>
            <person name="Rhie A."/>
            <person name="Rojas-Bracho L."/>
            <person name="Smith C.R."/>
            <person name="Taylor B.L."/>
            <person name="Gulland F.M.D."/>
            <person name="Musser W."/>
            <person name="Houck M."/>
            <person name="Haase B."/>
            <person name="Paez S."/>
            <person name="Howe K."/>
            <person name="Torrance J."/>
            <person name="Formenti G."/>
            <person name="Phillippy A."/>
            <person name="Ryder O."/>
            <person name="Jarvis E.D."/>
            <person name="Fedrigo O."/>
        </authorList>
    </citation>
    <scope>NUCLEOTIDE SEQUENCE [LARGE SCALE GENOMIC DNA]</scope>
</reference>
<dbReference type="InterPro" id="IPR052839">
    <property type="entry name" value="Mito_gene_expr_regulator"/>
</dbReference>
<dbReference type="PANTHER" id="PTHR46920:SF1">
    <property type="entry name" value="PROTEIN MSS51 HOMOLOG, MITOCHONDRIAL-RELATED"/>
    <property type="match status" value="1"/>
</dbReference>
<evidence type="ECO:0000313" key="1">
    <source>
        <dbReference type="Ensembl" id="ENSPSNP00000021908.1"/>
    </source>
</evidence>
<sequence>MKGQLQISHNVDLRRSSIYFTWKKERRKEAEGLAGLVLDGDTPVSSFGYRSLQEMFQKMEDTFRFCAHCKVLPSGLSNSRVLWQEVISWGLIGETSGMILF</sequence>
<reference evidence="1" key="3">
    <citation type="submission" date="2025-09" db="UniProtKB">
        <authorList>
            <consortium name="Ensembl"/>
        </authorList>
    </citation>
    <scope>IDENTIFICATION</scope>
</reference>
<reference evidence="1" key="2">
    <citation type="submission" date="2025-08" db="UniProtKB">
        <authorList>
            <consortium name="Ensembl"/>
        </authorList>
    </citation>
    <scope>IDENTIFICATION</scope>
</reference>
<dbReference type="Ensembl" id="ENSPSNT00000024650.1">
    <property type="protein sequence ID" value="ENSPSNP00000021908.1"/>
    <property type="gene ID" value="ENSPSNG00000016107.1"/>
</dbReference>